<organism evidence="1 2">
    <name type="scientific">Akkermansia massiliensis</name>
    <dbReference type="NCBI Taxonomy" id="2927224"/>
    <lineage>
        <taxon>Bacteria</taxon>
        <taxon>Pseudomonadati</taxon>
        <taxon>Verrucomicrobiota</taxon>
        <taxon>Verrucomicrobiia</taxon>
        <taxon>Verrucomicrobiales</taxon>
        <taxon>Akkermansiaceae</taxon>
        <taxon>Akkermansia</taxon>
    </lineage>
</organism>
<protein>
    <submittedName>
        <fullName evidence="1">Uncharacterized protein</fullName>
    </submittedName>
</protein>
<reference evidence="1" key="1">
    <citation type="submission" date="2018-05" db="EMBL/GenBank/DDBJ databases">
        <title>Complete genome sequnece of Akkermansia muciniphila EB-AMDK-40.</title>
        <authorList>
            <person name="Nam Y.-D."/>
            <person name="Chung W.-H."/>
            <person name="Park Y.S."/>
            <person name="Kang J."/>
        </authorList>
    </citation>
    <scope>NUCLEOTIDE SEQUENCE</scope>
    <source>
        <strain evidence="1">EB-AMDK-40</strain>
    </source>
</reference>
<evidence type="ECO:0000313" key="1">
    <source>
        <dbReference type="EMBL" id="QHV64010.1"/>
    </source>
</evidence>
<name>A0AAE6W2T7_9BACT</name>
<accession>A0AAE6W2T7</accession>
<dbReference type="EMBL" id="CP029701">
    <property type="protein sequence ID" value="QHV64010.1"/>
    <property type="molecule type" value="Genomic_DNA"/>
</dbReference>
<evidence type="ECO:0000313" key="2">
    <source>
        <dbReference type="Proteomes" id="UP000642553"/>
    </source>
</evidence>
<proteinExistence type="predicted"/>
<sequence>MLRFPSSHQAGSPGLPSRTIIRSMAGSLFLTSHKGINSTGREKSFSPLTDIPFPPAAAALAPPLRITLELSTLIMYCLS</sequence>
<dbReference type="AlphaFoldDB" id="A0AAE6W2T7"/>
<gene>
    <name evidence="1" type="ORF">DMI76_11840</name>
</gene>
<dbReference type="Proteomes" id="UP000642553">
    <property type="component" value="Chromosome"/>
</dbReference>